<feature type="domain" description="Retrotransposon Copia-like N-terminal" evidence="3">
    <location>
        <begin position="156"/>
        <end position="201"/>
    </location>
</feature>
<dbReference type="PANTHER" id="PTHR11439:SF440">
    <property type="entry name" value="INTEGRASE CATALYTIC DOMAIN-CONTAINING PROTEIN"/>
    <property type="match status" value="1"/>
</dbReference>
<feature type="compositionally biased region" description="Low complexity" evidence="1">
    <location>
        <begin position="138"/>
        <end position="157"/>
    </location>
</feature>
<feature type="domain" description="Reverse transcriptase Ty1/copia-type" evidence="2">
    <location>
        <begin position="472"/>
        <end position="714"/>
    </location>
</feature>
<keyword evidence="5" id="KW-1185">Reference proteome</keyword>
<proteinExistence type="predicted"/>
<feature type="region of interest" description="Disordered" evidence="1">
    <location>
        <begin position="136"/>
        <end position="157"/>
    </location>
</feature>
<evidence type="ECO:0000256" key="1">
    <source>
        <dbReference type="SAM" id="MobiDB-lite"/>
    </source>
</evidence>
<comment type="caution">
    <text evidence="4">The sequence shown here is derived from an EMBL/GenBank/DDBJ whole genome shotgun (WGS) entry which is preliminary data.</text>
</comment>
<organism evidence="4 5">
    <name type="scientific">Citrus x changshan-huyou</name>
    <dbReference type="NCBI Taxonomy" id="2935761"/>
    <lineage>
        <taxon>Eukaryota</taxon>
        <taxon>Viridiplantae</taxon>
        <taxon>Streptophyta</taxon>
        <taxon>Embryophyta</taxon>
        <taxon>Tracheophyta</taxon>
        <taxon>Spermatophyta</taxon>
        <taxon>Magnoliopsida</taxon>
        <taxon>eudicotyledons</taxon>
        <taxon>Gunneridae</taxon>
        <taxon>Pentapetalae</taxon>
        <taxon>rosids</taxon>
        <taxon>malvids</taxon>
        <taxon>Sapindales</taxon>
        <taxon>Rutaceae</taxon>
        <taxon>Aurantioideae</taxon>
        <taxon>Citrus</taxon>
    </lineage>
</organism>
<dbReference type="Pfam" id="PF07727">
    <property type="entry name" value="RVT_2"/>
    <property type="match status" value="1"/>
</dbReference>
<evidence type="ECO:0008006" key="6">
    <source>
        <dbReference type="Google" id="ProtNLM"/>
    </source>
</evidence>
<dbReference type="AlphaFoldDB" id="A0AAP0LMQ0"/>
<evidence type="ECO:0000313" key="5">
    <source>
        <dbReference type="Proteomes" id="UP001428341"/>
    </source>
</evidence>
<feature type="region of interest" description="Disordered" evidence="1">
    <location>
        <begin position="373"/>
        <end position="424"/>
    </location>
</feature>
<protein>
    <recommendedName>
        <fullName evidence="6">Retrovirus-related Pol polyprotein from transposon RE1</fullName>
    </recommendedName>
</protein>
<dbReference type="PANTHER" id="PTHR11439">
    <property type="entry name" value="GAG-POL-RELATED RETROTRANSPOSON"/>
    <property type="match status" value="1"/>
</dbReference>
<gene>
    <name evidence="4" type="ORF">WN944_024003</name>
</gene>
<dbReference type="SUPFAM" id="SSF56672">
    <property type="entry name" value="DNA/RNA polymerases"/>
    <property type="match status" value="1"/>
</dbReference>
<feature type="compositionally biased region" description="Polar residues" evidence="1">
    <location>
        <begin position="401"/>
        <end position="412"/>
    </location>
</feature>
<dbReference type="Pfam" id="PF14244">
    <property type="entry name" value="Retrotran_gag_3"/>
    <property type="match status" value="1"/>
</dbReference>
<dbReference type="InterPro" id="IPR013103">
    <property type="entry name" value="RVT_2"/>
</dbReference>
<sequence>MLSLLRDFWLFGLLFREDSRVGLGALWNWWEGLDEKEEIKRIGNGKLVRESFQLSWNLGSGELMIMIFMVAWGQSNSKAEIHKQNLRWKLIRIHGDELPLGIKCVQVSRAGIPLIPGNPIAVLPFLLPAENLAAQNGSASHPTPAAAPPKTQASTTESQSIQITTIKLNGENFLHWSQSVHIYIRGRGKIGYLTGETKEPAADDATYPTWDAENSMVYELTLKLWRNPSSLNMEFDEVRGRIIGRQPLPSIGEVFSEVCREESRRLVMLGKRNLGNTIENSTLAASINAGRTATKKPDEKSRVWCDRCNKPQHKEAQGFSSISSTRKIAIPNVVFETGDTKTILPNTSETATGGEILPSVLKKQDRELFTYSRRNHTSSKRPTIPLAQGQPDTLSEESERNTSTLDTSSHNLVPNHDEISEPTIDLMPDVNSNDHDIPIAIRKGKRSCTSHPMSKYLSYVMKEINALRKSGTWEVVDLPMNKKTVRCKWVFIVKCKADGSIEKFQARLVAKGFTQTHGVDYQETFAPVAKINSIRVLLSLAANYNWPLHQLDIKNVFLNGNLEEKVFMSPPPGFEKVFGQNKVCRLKKSLYGLKQSPRAWFERFGRAVKSYGYHQSQANHTMFYKHSKRGKISILIVYVDDIILTGDDLKELVDLKEKMARDFEIKDLGVLKYFLGMEFTRSKEGIFVNQRKYILDLLKETGLLGCKAVETPMEVNLKLSLAKAEDVIDREKFQRLVGKLIHLSHTRPDIAFAGTPGKGLMFRKRDNLQIEVYTDADWTGSSTDRRSTSGYCTFIGGNLVTWRSKKQNVVARSSAEAEFGSLSHGICEAIWIKRLFEDLKIPVSLPMKIVDLLTKGLHKGHFELLVSKLAMEDIYKPA</sequence>
<dbReference type="Proteomes" id="UP001428341">
    <property type="component" value="Unassembled WGS sequence"/>
</dbReference>
<name>A0AAP0LMQ0_9ROSI</name>
<reference evidence="4 5" key="1">
    <citation type="submission" date="2024-05" db="EMBL/GenBank/DDBJ databases">
        <title>Haplotype-resolved chromosome-level genome assembly of Huyou (Citrus changshanensis).</title>
        <authorList>
            <person name="Miao C."/>
            <person name="Chen W."/>
            <person name="Wu Y."/>
            <person name="Wang L."/>
            <person name="Zhao S."/>
            <person name="Grierson D."/>
            <person name="Xu C."/>
            <person name="Chen K."/>
        </authorList>
    </citation>
    <scope>NUCLEOTIDE SEQUENCE [LARGE SCALE GENOMIC DNA]</scope>
    <source>
        <strain evidence="4">01-14</strain>
        <tissue evidence="4">Leaf</tissue>
    </source>
</reference>
<evidence type="ECO:0000259" key="2">
    <source>
        <dbReference type="Pfam" id="PF07727"/>
    </source>
</evidence>
<dbReference type="InterPro" id="IPR029472">
    <property type="entry name" value="Copia-like_N"/>
</dbReference>
<dbReference type="EMBL" id="JBCGBO010000024">
    <property type="protein sequence ID" value="KAK9180867.1"/>
    <property type="molecule type" value="Genomic_DNA"/>
</dbReference>
<evidence type="ECO:0000313" key="4">
    <source>
        <dbReference type="EMBL" id="KAK9180867.1"/>
    </source>
</evidence>
<dbReference type="CDD" id="cd09272">
    <property type="entry name" value="RNase_HI_RT_Ty1"/>
    <property type="match status" value="1"/>
</dbReference>
<dbReference type="InterPro" id="IPR043502">
    <property type="entry name" value="DNA/RNA_pol_sf"/>
</dbReference>
<evidence type="ECO:0000259" key="3">
    <source>
        <dbReference type="Pfam" id="PF14244"/>
    </source>
</evidence>
<accession>A0AAP0LMQ0</accession>